<name>A0AA38ZAR8_VITRO</name>
<feature type="domain" description="Disease resistance N-terminal" evidence="6">
    <location>
        <begin position="2"/>
        <end position="36"/>
    </location>
</feature>
<dbReference type="InterPro" id="IPR027417">
    <property type="entry name" value="P-loop_NTPase"/>
</dbReference>
<dbReference type="EMBL" id="JARBHA010000013">
    <property type="protein sequence ID" value="KAJ9685551.1"/>
    <property type="molecule type" value="Genomic_DNA"/>
</dbReference>
<evidence type="ECO:0000256" key="2">
    <source>
        <dbReference type="ARBA" id="ARBA00022741"/>
    </source>
</evidence>
<dbReference type="Gene3D" id="1.20.5.4130">
    <property type="match status" value="1"/>
</dbReference>
<organism evidence="7 8">
    <name type="scientific">Vitis rotundifolia</name>
    <name type="common">Muscadine grape</name>
    <dbReference type="NCBI Taxonomy" id="103349"/>
    <lineage>
        <taxon>Eukaryota</taxon>
        <taxon>Viridiplantae</taxon>
        <taxon>Streptophyta</taxon>
        <taxon>Embryophyta</taxon>
        <taxon>Tracheophyta</taxon>
        <taxon>Spermatophyta</taxon>
        <taxon>Magnoliopsida</taxon>
        <taxon>eudicotyledons</taxon>
        <taxon>Gunneridae</taxon>
        <taxon>Pentapetalae</taxon>
        <taxon>rosids</taxon>
        <taxon>Vitales</taxon>
        <taxon>Vitaceae</taxon>
        <taxon>Viteae</taxon>
        <taxon>Vitis</taxon>
    </lineage>
</organism>
<proteinExistence type="predicted"/>
<dbReference type="InterPro" id="IPR041118">
    <property type="entry name" value="Rx_N"/>
</dbReference>
<dbReference type="Proteomes" id="UP001168098">
    <property type="component" value="Unassembled WGS sequence"/>
</dbReference>
<comment type="caution">
    <text evidence="7">The sequence shown here is derived from an EMBL/GenBank/DDBJ whole genome shotgun (WGS) entry which is preliminary data.</text>
</comment>
<dbReference type="GO" id="GO:0006952">
    <property type="term" value="P:defense response"/>
    <property type="evidence" value="ECO:0007669"/>
    <property type="project" value="UniProtKB-KW"/>
</dbReference>
<dbReference type="Pfam" id="PF00931">
    <property type="entry name" value="NB-ARC"/>
    <property type="match status" value="1"/>
</dbReference>
<keyword evidence="2" id="KW-0547">Nucleotide-binding</keyword>
<evidence type="ECO:0000313" key="7">
    <source>
        <dbReference type="EMBL" id="KAJ9685551.1"/>
    </source>
</evidence>
<evidence type="ECO:0000313" key="8">
    <source>
        <dbReference type="Proteomes" id="UP001168098"/>
    </source>
</evidence>
<protein>
    <submittedName>
        <fullName evidence="7">Uncharacterized protein</fullName>
    </submittedName>
</protein>
<evidence type="ECO:0000256" key="4">
    <source>
        <dbReference type="ARBA" id="ARBA00022840"/>
    </source>
</evidence>
<dbReference type="PANTHER" id="PTHR36766">
    <property type="entry name" value="PLANT BROAD-SPECTRUM MILDEW RESISTANCE PROTEIN RPW8"/>
    <property type="match status" value="1"/>
</dbReference>
<dbReference type="Pfam" id="PF18052">
    <property type="entry name" value="Rx_N"/>
    <property type="match status" value="1"/>
</dbReference>
<evidence type="ECO:0000256" key="3">
    <source>
        <dbReference type="ARBA" id="ARBA00022821"/>
    </source>
</evidence>
<feature type="domain" description="NB-ARC" evidence="5">
    <location>
        <begin position="114"/>
        <end position="184"/>
    </location>
</feature>
<keyword evidence="4" id="KW-0067">ATP-binding</keyword>
<keyword evidence="8" id="KW-1185">Reference proteome</keyword>
<evidence type="ECO:0000259" key="5">
    <source>
        <dbReference type="Pfam" id="PF00931"/>
    </source>
</evidence>
<dbReference type="PANTHER" id="PTHR36766:SF40">
    <property type="entry name" value="DISEASE RESISTANCE PROTEIN RGA3"/>
    <property type="match status" value="1"/>
</dbReference>
<dbReference type="InterPro" id="IPR002182">
    <property type="entry name" value="NB-ARC"/>
</dbReference>
<accession>A0AA38ZAR8</accession>
<dbReference type="GO" id="GO:0043531">
    <property type="term" value="F:ADP binding"/>
    <property type="evidence" value="ECO:0007669"/>
    <property type="project" value="InterPro"/>
</dbReference>
<dbReference type="AlphaFoldDB" id="A0AA38ZAR8"/>
<evidence type="ECO:0000256" key="1">
    <source>
        <dbReference type="ARBA" id="ARBA00022737"/>
    </source>
</evidence>
<evidence type="ECO:0000259" key="6">
    <source>
        <dbReference type="Pfam" id="PF18052"/>
    </source>
</evidence>
<keyword evidence="3" id="KW-0611">Plant defense</keyword>
<reference evidence="7 8" key="1">
    <citation type="journal article" date="2023" name="BMC Biotechnol.">
        <title>Vitis rotundifolia cv Carlos genome sequencing.</title>
        <authorList>
            <person name="Huff M."/>
            <person name="Hulse-Kemp A."/>
            <person name="Scheffler B."/>
            <person name="Youngblood R."/>
            <person name="Simpson S."/>
            <person name="Babiker E."/>
            <person name="Staton M."/>
        </authorList>
    </citation>
    <scope>NUCLEOTIDE SEQUENCE [LARGE SCALE GENOMIC DNA]</scope>
    <source>
        <tissue evidence="7">Leaf</tissue>
    </source>
</reference>
<gene>
    <name evidence="7" type="ORF">PVL29_017548</name>
</gene>
<dbReference type="Gene3D" id="3.40.50.300">
    <property type="entry name" value="P-loop containing nucleotide triphosphate hydrolases"/>
    <property type="match status" value="1"/>
</dbReference>
<dbReference type="SUPFAM" id="SSF52540">
    <property type="entry name" value="P-loop containing nucleoside triphosphate hydrolases"/>
    <property type="match status" value="1"/>
</dbReference>
<sequence length="184" mass="20457">MWLDDLKALAYDVEDVLDEFDTEACRRSLVEGSGQTSTSKVRKLIPTFHSSGVMFNNKIGKKMKKITQALDAVVKRKSDLHLREGVGGVSTVNEERLTTSVDEFEVYGRNADKKEITQLLLSGEGHGSGHKVRVIPNVGMGGVGKTTLAQTIYNDKRVKDNFDIRVWVCVSDQFDLVGITRKIL</sequence>
<keyword evidence="1" id="KW-0677">Repeat</keyword>
<dbReference type="GO" id="GO:0005524">
    <property type="term" value="F:ATP binding"/>
    <property type="evidence" value="ECO:0007669"/>
    <property type="project" value="UniProtKB-KW"/>
</dbReference>